<gene>
    <name evidence="10" type="ORF">VTL71DRAFT_14909</name>
</gene>
<comment type="catalytic activity">
    <reaction evidence="8">
        <text>L-seryl-[protein] + ATP = O-phospho-L-seryl-[protein] + ADP + H(+)</text>
        <dbReference type="Rhea" id="RHEA:17989"/>
        <dbReference type="Rhea" id="RHEA-COMP:9863"/>
        <dbReference type="Rhea" id="RHEA-COMP:11604"/>
        <dbReference type="ChEBI" id="CHEBI:15378"/>
        <dbReference type="ChEBI" id="CHEBI:29999"/>
        <dbReference type="ChEBI" id="CHEBI:30616"/>
        <dbReference type="ChEBI" id="CHEBI:83421"/>
        <dbReference type="ChEBI" id="CHEBI:456216"/>
        <dbReference type="EC" id="2.7.11.1"/>
    </reaction>
</comment>
<dbReference type="Proteomes" id="UP001595075">
    <property type="component" value="Unassembled WGS sequence"/>
</dbReference>
<evidence type="ECO:0000256" key="7">
    <source>
        <dbReference type="ARBA" id="ARBA00047899"/>
    </source>
</evidence>
<evidence type="ECO:0000313" key="11">
    <source>
        <dbReference type="Proteomes" id="UP001595075"/>
    </source>
</evidence>
<comment type="caution">
    <text evidence="10">The sequence shown here is derived from an EMBL/GenBank/DDBJ whole genome shotgun (WGS) entry which is preliminary data.</text>
</comment>
<evidence type="ECO:0000313" key="10">
    <source>
        <dbReference type="EMBL" id="KAL2068572.1"/>
    </source>
</evidence>
<dbReference type="Gene3D" id="1.10.510.10">
    <property type="entry name" value="Transferase(Phosphotransferase) domain 1"/>
    <property type="match status" value="1"/>
</dbReference>
<dbReference type="SMART" id="SM00220">
    <property type="entry name" value="S_TKc"/>
    <property type="match status" value="1"/>
</dbReference>
<dbReference type="EC" id="2.7.11.1" evidence="1"/>
<protein>
    <recommendedName>
        <fullName evidence="1">non-specific serine/threonine protein kinase</fullName>
        <ecNumber evidence="1">2.7.11.1</ecNumber>
    </recommendedName>
</protein>
<dbReference type="PROSITE" id="PS50011">
    <property type="entry name" value="PROTEIN_KINASE_DOM"/>
    <property type="match status" value="1"/>
</dbReference>
<keyword evidence="5" id="KW-0418">Kinase</keyword>
<evidence type="ECO:0000256" key="8">
    <source>
        <dbReference type="ARBA" id="ARBA00048679"/>
    </source>
</evidence>
<dbReference type="Pfam" id="PF00069">
    <property type="entry name" value="Pkinase"/>
    <property type="match status" value="1"/>
</dbReference>
<dbReference type="SUPFAM" id="SSF56112">
    <property type="entry name" value="Protein kinase-like (PK-like)"/>
    <property type="match status" value="1"/>
</dbReference>
<evidence type="ECO:0000256" key="1">
    <source>
        <dbReference type="ARBA" id="ARBA00012513"/>
    </source>
</evidence>
<accession>A0ABR4CF38</accession>
<dbReference type="InterPro" id="IPR000719">
    <property type="entry name" value="Prot_kinase_dom"/>
</dbReference>
<dbReference type="InterPro" id="IPR051334">
    <property type="entry name" value="SRPK"/>
</dbReference>
<proteinExistence type="predicted"/>
<keyword evidence="11" id="KW-1185">Reference proteome</keyword>
<keyword evidence="3" id="KW-0808">Transferase</keyword>
<dbReference type="PANTHER" id="PTHR47634:SF9">
    <property type="entry name" value="PROTEIN KINASE DOMAIN-CONTAINING PROTEIN-RELATED"/>
    <property type="match status" value="1"/>
</dbReference>
<evidence type="ECO:0000256" key="3">
    <source>
        <dbReference type="ARBA" id="ARBA00022679"/>
    </source>
</evidence>
<reference evidence="10 11" key="1">
    <citation type="journal article" date="2024" name="Commun. Biol.">
        <title>Comparative genomic analysis of thermophilic fungi reveals convergent evolutionary adaptations and gene losses.</title>
        <authorList>
            <person name="Steindorff A.S."/>
            <person name="Aguilar-Pontes M.V."/>
            <person name="Robinson A.J."/>
            <person name="Andreopoulos B."/>
            <person name="LaButti K."/>
            <person name="Kuo A."/>
            <person name="Mondo S."/>
            <person name="Riley R."/>
            <person name="Otillar R."/>
            <person name="Haridas S."/>
            <person name="Lipzen A."/>
            <person name="Grimwood J."/>
            <person name="Schmutz J."/>
            <person name="Clum A."/>
            <person name="Reid I.D."/>
            <person name="Moisan M.C."/>
            <person name="Butler G."/>
            <person name="Nguyen T.T.M."/>
            <person name="Dewar K."/>
            <person name="Conant G."/>
            <person name="Drula E."/>
            <person name="Henrissat B."/>
            <person name="Hansel C."/>
            <person name="Singer S."/>
            <person name="Hutchinson M.I."/>
            <person name="de Vries R.P."/>
            <person name="Natvig D.O."/>
            <person name="Powell A.J."/>
            <person name="Tsang A."/>
            <person name="Grigoriev I.V."/>
        </authorList>
    </citation>
    <scope>NUCLEOTIDE SEQUENCE [LARGE SCALE GENOMIC DNA]</scope>
    <source>
        <strain evidence="10 11">CBS 494.80</strain>
    </source>
</reference>
<keyword evidence="2" id="KW-0723">Serine/threonine-protein kinase</keyword>
<dbReference type="EMBL" id="JAZHXI010000008">
    <property type="protein sequence ID" value="KAL2068572.1"/>
    <property type="molecule type" value="Genomic_DNA"/>
</dbReference>
<name>A0ABR4CF38_9HELO</name>
<keyword evidence="6" id="KW-0067">ATP-binding</keyword>
<sequence>MTTENTSSPPRELPTPAFEVLDSSYLLEEETFSWYNPEAFYPVRIGEVFRFKYQVIGKLGYGSVSTVWLCRDLVDHEYVALKIFVSKHRQAENEEKIYRHLHSVKTSHPGSKGIRTLRDQFQLPGECGPHECLVHEPLGLTLKDIREMSEGEKVSGELLKPIIKYLLMALDFLHREAQIVHTDIQEGNIMLEIEDDAIFKNFEEEERTQPSLRKIEGDRIIYATRQVDIPDNPSHAVLCDFGDAHFGEESYIGEVMPDLYRAPEIVLGIPWNEKTDIWSVGLMVWDLFEGKHLFTDRLPSRDASAPAHIARMIALLGLPPTDLLKRGQFSKLFFNQDGNFTSDIKIPHTSLEEEEENLEGDEKLIFLHFLRKMLQWAPEDRKPAKELMEDPWLFFP</sequence>
<evidence type="ECO:0000256" key="2">
    <source>
        <dbReference type="ARBA" id="ARBA00022527"/>
    </source>
</evidence>
<dbReference type="Gene3D" id="3.30.200.20">
    <property type="entry name" value="Phosphorylase Kinase, domain 1"/>
    <property type="match status" value="1"/>
</dbReference>
<dbReference type="InterPro" id="IPR011009">
    <property type="entry name" value="Kinase-like_dom_sf"/>
</dbReference>
<comment type="catalytic activity">
    <reaction evidence="7">
        <text>L-threonyl-[protein] + ATP = O-phospho-L-threonyl-[protein] + ADP + H(+)</text>
        <dbReference type="Rhea" id="RHEA:46608"/>
        <dbReference type="Rhea" id="RHEA-COMP:11060"/>
        <dbReference type="Rhea" id="RHEA-COMP:11605"/>
        <dbReference type="ChEBI" id="CHEBI:15378"/>
        <dbReference type="ChEBI" id="CHEBI:30013"/>
        <dbReference type="ChEBI" id="CHEBI:30616"/>
        <dbReference type="ChEBI" id="CHEBI:61977"/>
        <dbReference type="ChEBI" id="CHEBI:456216"/>
        <dbReference type="EC" id="2.7.11.1"/>
    </reaction>
</comment>
<keyword evidence="4" id="KW-0547">Nucleotide-binding</keyword>
<evidence type="ECO:0000256" key="4">
    <source>
        <dbReference type="ARBA" id="ARBA00022741"/>
    </source>
</evidence>
<feature type="domain" description="Protein kinase" evidence="9">
    <location>
        <begin position="53"/>
        <end position="393"/>
    </location>
</feature>
<organism evidence="10 11">
    <name type="scientific">Oculimacula yallundae</name>
    <dbReference type="NCBI Taxonomy" id="86028"/>
    <lineage>
        <taxon>Eukaryota</taxon>
        <taxon>Fungi</taxon>
        <taxon>Dikarya</taxon>
        <taxon>Ascomycota</taxon>
        <taxon>Pezizomycotina</taxon>
        <taxon>Leotiomycetes</taxon>
        <taxon>Helotiales</taxon>
        <taxon>Ploettnerulaceae</taxon>
        <taxon>Oculimacula</taxon>
    </lineage>
</organism>
<dbReference type="PANTHER" id="PTHR47634">
    <property type="entry name" value="PROTEIN KINASE DOMAIN-CONTAINING PROTEIN-RELATED"/>
    <property type="match status" value="1"/>
</dbReference>
<evidence type="ECO:0000256" key="6">
    <source>
        <dbReference type="ARBA" id="ARBA00022840"/>
    </source>
</evidence>
<evidence type="ECO:0000256" key="5">
    <source>
        <dbReference type="ARBA" id="ARBA00022777"/>
    </source>
</evidence>
<evidence type="ECO:0000259" key="9">
    <source>
        <dbReference type="PROSITE" id="PS50011"/>
    </source>
</evidence>